<dbReference type="Pfam" id="PF01223">
    <property type="entry name" value="Endonuclease_NS"/>
    <property type="match status" value="1"/>
</dbReference>
<dbReference type="PANTHER" id="PTHR13966">
    <property type="entry name" value="ENDONUCLEASE RELATED"/>
    <property type="match status" value="1"/>
</dbReference>
<gene>
    <name evidence="14" type="ORF">FYC62_05665</name>
</gene>
<keyword evidence="15" id="KW-1185">Reference proteome</keyword>
<dbReference type="SUPFAM" id="SSF54060">
    <property type="entry name" value="His-Me finger endonucleases"/>
    <property type="match status" value="1"/>
</dbReference>
<evidence type="ECO:0000256" key="5">
    <source>
        <dbReference type="ARBA" id="ARBA00022759"/>
    </source>
</evidence>
<evidence type="ECO:0000313" key="14">
    <source>
        <dbReference type="EMBL" id="QEK51215.1"/>
    </source>
</evidence>
<dbReference type="SMART" id="SM00477">
    <property type="entry name" value="NUC"/>
    <property type="match status" value="1"/>
</dbReference>
<keyword evidence="3 10" id="KW-0540">Nuclease</keyword>
<feature type="chain" id="PRO_5022691477" description="Endonuclease" evidence="11">
    <location>
        <begin position="20"/>
        <end position="340"/>
    </location>
</feature>
<evidence type="ECO:0000256" key="2">
    <source>
        <dbReference type="ARBA" id="ARBA00010052"/>
    </source>
</evidence>
<evidence type="ECO:0000256" key="8">
    <source>
        <dbReference type="PIRSR" id="PIRSR640255-1"/>
    </source>
</evidence>
<evidence type="ECO:0000259" key="12">
    <source>
        <dbReference type="SMART" id="SM00477"/>
    </source>
</evidence>
<dbReference type="GO" id="GO:0046872">
    <property type="term" value="F:metal ion binding"/>
    <property type="evidence" value="ECO:0007669"/>
    <property type="project" value="UniProtKB-KW"/>
</dbReference>
<dbReference type="PANTHER" id="PTHR13966:SF5">
    <property type="entry name" value="ENDONUCLEASE G, MITOCHONDRIAL"/>
    <property type="match status" value="1"/>
</dbReference>
<evidence type="ECO:0000256" key="10">
    <source>
        <dbReference type="RuleBase" id="RU366055"/>
    </source>
</evidence>
<sequence>MKKLILIYLFVFAFYNVFAQQEATTKSGKKVWLWKNGTWTYADNLQTENFRPSKTPKLELPKLTKSDIIIQHSGFSLSYNELHEQANWVAYELTKEETVKVHSRTDKFLEDPKVKTRTANAKDYASSGYDRGHLAPAADMVWSATAMAESFYYSNMSPQNPGFNRGIWKKLEELVRTWAVENEALYIATGPVLNSGLPSIGTNKVSVPNYYYKVILDYKAPEIKGIGFILENKSSSQPLQSYAVSIDSVEKFTGIDFFVSLPDEEEAIIEKKICLACWSWDSTIPKNEANTLKQEKPSEENNVNKAEVKTSSAVQCSGITKAGARCKRRTTNANGKCYQH</sequence>
<evidence type="ECO:0000259" key="13">
    <source>
        <dbReference type="SMART" id="SM00892"/>
    </source>
</evidence>
<dbReference type="KEGG" id="pej:FYC62_05665"/>
<evidence type="ECO:0000256" key="4">
    <source>
        <dbReference type="ARBA" id="ARBA00022723"/>
    </source>
</evidence>
<reference evidence="14 15" key="1">
    <citation type="submission" date="2019-08" db="EMBL/GenBank/DDBJ databases">
        <title>Pedobacter sp. nov., isolated from Han river, South Korea.</title>
        <authorList>
            <person name="Lee D.-H."/>
            <person name="Kim Y.-S."/>
            <person name="Hwang E.-M."/>
            <person name="Le Tran T.C."/>
            <person name="Cha C.-J."/>
        </authorList>
    </citation>
    <scope>NUCLEOTIDE SEQUENCE [LARGE SCALE GENOMIC DNA]</scope>
    <source>
        <strain evidence="14 15">CJ43</strain>
    </source>
</reference>
<dbReference type="InterPro" id="IPR040255">
    <property type="entry name" value="Non-specific_endonuclease"/>
</dbReference>
<dbReference type="SMART" id="SM00892">
    <property type="entry name" value="Endonuclease_NS"/>
    <property type="match status" value="1"/>
</dbReference>
<dbReference type="InterPro" id="IPR020821">
    <property type="entry name" value="ENPP1-3/EXOG-like_nuc-like"/>
</dbReference>
<keyword evidence="5 10" id="KW-0255">Endonuclease</keyword>
<evidence type="ECO:0000256" key="3">
    <source>
        <dbReference type="ARBA" id="ARBA00022722"/>
    </source>
</evidence>
<comment type="cofactor">
    <cofactor evidence="1 10">
        <name>Mg(2+)</name>
        <dbReference type="ChEBI" id="CHEBI:18420"/>
    </cofactor>
</comment>
<dbReference type="InterPro" id="IPR018524">
    <property type="entry name" value="DNA/RNA_endonuclease_AS"/>
</dbReference>
<organism evidence="14 15">
    <name type="scientific">Pedobacter aquae</name>
    <dbReference type="NCBI Taxonomy" id="2605747"/>
    <lineage>
        <taxon>Bacteria</taxon>
        <taxon>Pseudomonadati</taxon>
        <taxon>Bacteroidota</taxon>
        <taxon>Sphingobacteriia</taxon>
        <taxon>Sphingobacteriales</taxon>
        <taxon>Sphingobacteriaceae</taxon>
        <taxon>Pedobacter</taxon>
    </lineage>
</organism>
<keyword evidence="4 9" id="KW-0479">Metal-binding</keyword>
<dbReference type="EC" id="3.1.30.-" evidence="10"/>
<dbReference type="Gene3D" id="3.40.570.10">
    <property type="entry name" value="Extracellular Endonuclease, subunit A"/>
    <property type="match status" value="1"/>
</dbReference>
<keyword evidence="7" id="KW-0460">Magnesium</keyword>
<comment type="similarity">
    <text evidence="2 10">Belongs to the DNA/RNA non-specific endonuclease family.</text>
</comment>
<evidence type="ECO:0000256" key="7">
    <source>
        <dbReference type="ARBA" id="ARBA00022842"/>
    </source>
</evidence>
<dbReference type="PROSITE" id="PS01070">
    <property type="entry name" value="NUCLEASE_NON_SPEC"/>
    <property type="match status" value="1"/>
</dbReference>
<feature type="domain" description="ENPP1-3/EXOG-like endonuclease/phosphodiesterase" evidence="12">
    <location>
        <begin position="72"/>
        <end position="264"/>
    </location>
</feature>
<keyword evidence="6 10" id="KW-0378">Hydrolase</keyword>
<evidence type="ECO:0000313" key="15">
    <source>
        <dbReference type="Proteomes" id="UP000323653"/>
    </source>
</evidence>
<dbReference type="InterPro" id="IPR044925">
    <property type="entry name" value="His-Me_finger_sf"/>
</dbReference>
<dbReference type="Proteomes" id="UP000323653">
    <property type="component" value="Chromosome"/>
</dbReference>
<dbReference type="EMBL" id="CP043329">
    <property type="protein sequence ID" value="QEK51215.1"/>
    <property type="molecule type" value="Genomic_DNA"/>
</dbReference>
<evidence type="ECO:0000256" key="1">
    <source>
        <dbReference type="ARBA" id="ARBA00001946"/>
    </source>
</evidence>
<dbReference type="GO" id="GO:0016787">
    <property type="term" value="F:hydrolase activity"/>
    <property type="evidence" value="ECO:0007669"/>
    <property type="project" value="UniProtKB-KW"/>
</dbReference>
<feature type="binding site" evidence="9">
    <location>
        <position position="164"/>
    </location>
    <ligand>
        <name>Mg(2+)</name>
        <dbReference type="ChEBI" id="CHEBI:18420"/>
        <note>catalytic</note>
    </ligand>
</feature>
<evidence type="ECO:0000256" key="9">
    <source>
        <dbReference type="PIRSR" id="PIRSR640255-2"/>
    </source>
</evidence>
<dbReference type="CDD" id="cd00091">
    <property type="entry name" value="NUC"/>
    <property type="match status" value="1"/>
</dbReference>
<feature type="signal peptide" evidence="11">
    <location>
        <begin position="1"/>
        <end position="19"/>
    </location>
</feature>
<dbReference type="InterPro" id="IPR001604">
    <property type="entry name" value="Endo_G_ENPP1-like_dom"/>
</dbReference>
<dbReference type="GO" id="GO:0004519">
    <property type="term" value="F:endonuclease activity"/>
    <property type="evidence" value="ECO:0007669"/>
    <property type="project" value="UniProtKB-UniRule"/>
</dbReference>
<proteinExistence type="inferred from homology"/>
<name>A0A5C0VF08_9SPHI</name>
<accession>A0A5C0VF08</accession>
<protein>
    <recommendedName>
        <fullName evidence="10">Endonuclease</fullName>
        <ecNumber evidence="10">3.1.30.-</ecNumber>
    </recommendedName>
</protein>
<evidence type="ECO:0000256" key="11">
    <source>
        <dbReference type="SAM" id="SignalP"/>
    </source>
</evidence>
<dbReference type="InterPro" id="IPR044929">
    <property type="entry name" value="DNA/RNA_non-sp_Endonuclease_sf"/>
</dbReference>
<feature type="active site" description="Proton acceptor" evidence="8">
    <location>
        <position position="133"/>
    </location>
</feature>
<dbReference type="AlphaFoldDB" id="A0A5C0VF08"/>
<dbReference type="RefSeq" id="WP_149074249.1">
    <property type="nucleotide sequence ID" value="NZ_CP043329.1"/>
</dbReference>
<evidence type="ECO:0000256" key="6">
    <source>
        <dbReference type="ARBA" id="ARBA00022801"/>
    </source>
</evidence>
<feature type="domain" description="DNA/RNA non-specific endonuclease/pyrophosphatase/phosphodiesterase" evidence="13">
    <location>
        <begin position="71"/>
        <end position="264"/>
    </location>
</feature>
<dbReference type="GO" id="GO:0003676">
    <property type="term" value="F:nucleic acid binding"/>
    <property type="evidence" value="ECO:0007669"/>
    <property type="project" value="InterPro"/>
</dbReference>
<keyword evidence="11" id="KW-0732">Signal</keyword>